<reference evidence="1 2" key="1">
    <citation type="submission" date="2024-01" db="EMBL/GenBank/DDBJ databases">
        <title>Draft genome sequence of Gordonia sp. LSe1-13.</title>
        <authorList>
            <person name="Suphannarot A."/>
            <person name="Mingma R."/>
        </authorList>
    </citation>
    <scope>NUCLEOTIDE SEQUENCE [LARGE SCALE GENOMIC DNA]</scope>
    <source>
        <strain evidence="1 2">LSe1-13</strain>
    </source>
</reference>
<dbReference type="RefSeq" id="WP_330432800.1">
    <property type="nucleotide sequence ID" value="NZ_JAZDUF010000003.1"/>
</dbReference>
<name>A0ABU7MDD4_9ACTN</name>
<gene>
    <name evidence="1" type="ORF">VZC37_12285</name>
</gene>
<accession>A0ABU7MDD4</accession>
<organism evidence="1 2">
    <name type="scientific">Gordonia sesuvii</name>
    <dbReference type="NCBI Taxonomy" id="3116777"/>
    <lineage>
        <taxon>Bacteria</taxon>
        <taxon>Bacillati</taxon>
        <taxon>Actinomycetota</taxon>
        <taxon>Actinomycetes</taxon>
        <taxon>Mycobacteriales</taxon>
        <taxon>Gordoniaceae</taxon>
        <taxon>Gordonia</taxon>
    </lineage>
</organism>
<keyword evidence="2" id="KW-1185">Reference proteome</keyword>
<protein>
    <submittedName>
        <fullName evidence="1">Uncharacterized protein</fullName>
    </submittedName>
</protein>
<comment type="caution">
    <text evidence="1">The sequence shown here is derived from an EMBL/GenBank/DDBJ whole genome shotgun (WGS) entry which is preliminary data.</text>
</comment>
<sequence>MRRRSEFLADGTHFRADGISFRADGILFRADGISFRADGISFHADRTPNSADRIQRVLFASAWMYGWILSAKFWVLSAAVLGTLGGGVPRCWARWEVACRRAGRVGRWRAAVLGALGGDVPPCWARRRGEVRA</sequence>
<dbReference type="EMBL" id="JAZDUF010000003">
    <property type="protein sequence ID" value="MEE3851117.1"/>
    <property type="molecule type" value="Genomic_DNA"/>
</dbReference>
<evidence type="ECO:0000313" key="1">
    <source>
        <dbReference type="EMBL" id="MEE3851117.1"/>
    </source>
</evidence>
<proteinExistence type="predicted"/>
<evidence type="ECO:0000313" key="2">
    <source>
        <dbReference type="Proteomes" id="UP001347146"/>
    </source>
</evidence>
<dbReference type="Proteomes" id="UP001347146">
    <property type="component" value="Unassembled WGS sequence"/>
</dbReference>